<sequence>MSPTDGAMPAPLYAPFRSCLSDGTPISWFSQVDATYIGAYGILFSGKAKGRLRDSMDEFLELLDGHILRTTKGYFIGISLAYSLLSCRDESSPRVNAIWQNTDQPMSSWEVAIPLKQPIPKLPLLKPQLQSAFYCDTPGTVGIRLLTVVSERSEALGL</sequence>
<evidence type="ECO:0000313" key="1">
    <source>
        <dbReference type="EMBL" id="KAH6879815.1"/>
    </source>
</evidence>
<protein>
    <submittedName>
        <fullName evidence="1">Uncharacterized protein</fullName>
    </submittedName>
</protein>
<keyword evidence="2" id="KW-1185">Reference proteome</keyword>
<organism evidence="1 2">
    <name type="scientific">Thelonectria olida</name>
    <dbReference type="NCBI Taxonomy" id="1576542"/>
    <lineage>
        <taxon>Eukaryota</taxon>
        <taxon>Fungi</taxon>
        <taxon>Dikarya</taxon>
        <taxon>Ascomycota</taxon>
        <taxon>Pezizomycotina</taxon>
        <taxon>Sordariomycetes</taxon>
        <taxon>Hypocreomycetidae</taxon>
        <taxon>Hypocreales</taxon>
        <taxon>Nectriaceae</taxon>
        <taxon>Thelonectria</taxon>
    </lineage>
</organism>
<reference evidence="1 2" key="1">
    <citation type="journal article" date="2021" name="Nat. Commun.">
        <title>Genetic determinants of endophytism in the Arabidopsis root mycobiome.</title>
        <authorList>
            <person name="Mesny F."/>
            <person name="Miyauchi S."/>
            <person name="Thiergart T."/>
            <person name="Pickel B."/>
            <person name="Atanasova L."/>
            <person name="Karlsson M."/>
            <person name="Huettel B."/>
            <person name="Barry K.W."/>
            <person name="Haridas S."/>
            <person name="Chen C."/>
            <person name="Bauer D."/>
            <person name="Andreopoulos W."/>
            <person name="Pangilinan J."/>
            <person name="LaButti K."/>
            <person name="Riley R."/>
            <person name="Lipzen A."/>
            <person name="Clum A."/>
            <person name="Drula E."/>
            <person name="Henrissat B."/>
            <person name="Kohler A."/>
            <person name="Grigoriev I.V."/>
            <person name="Martin F.M."/>
            <person name="Hacquard S."/>
        </authorList>
    </citation>
    <scope>NUCLEOTIDE SEQUENCE [LARGE SCALE GENOMIC DNA]</scope>
    <source>
        <strain evidence="1 2">MPI-CAGE-CH-0241</strain>
    </source>
</reference>
<proteinExistence type="predicted"/>
<accession>A0A9P8VVQ4</accession>
<name>A0A9P8VVQ4_9HYPO</name>
<gene>
    <name evidence="1" type="ORF">B0T10DRAFT_157154</name>
</gene>
<dbReference type="Proteomes" id="UP000777438">
    <property type="component" value="Unassembled WGS sequence"/>
</dbReference>
<dbReference type="AlphaFoldDB" id="A0A9P8VVQ4"/>
<comment type="caution">
    <text evidence="1">The sequence shown here is derived from an EMBL/GenBank/DDBJ whole genome shotgun (WGS) entry which is preliminary data.</text>
</comment>
<dbReference type="EMBL" id="JAGPYM010000028">
    <property type="protein sequence ID" value="KAH6879815.1"/>
    <property type="molecule type" value="Genomic_DNA"/>
</dbReference>
<dbReference type="OrthoDB" id="2017974at2759"/>
<evidence type="ECO:0000313" key="2">
    <source>
        <dbReference type="Proteomes" id="UP000777438"/>
    </source>
</evidence>